<accession>A0A9P7FNC3</accession>
<evidence type="ECO:0000313" key="4">
    <source>
        <dbReference type="EMBL" id="KAG5635154.1"/>
    </source>
</evidence>
<dbReference type="PANTHER" id="PTHR13500:SF0">
    <property type="entry name" value="NUCLEOLAR PRE-RIBOSOMAL-ASSOCIATED PROTEIN 1"/>
    <property type="match status" value="1"/>
</dbReference>
<keyword evidence="5" id="KW-1185">Reference proteome</keyword>
<reference evidence="4" key="1">
    <citation type="submission" date="2021-02" db="EMBL/GenBank/DDBJ databases">
        <authorList>
            <person name="Nieuwenhuis M."/>
            <person name="Van De Peppel L.J.J."/>
        </authorList>
    </citation>
    <scope>NUCLEOTIDE SEQUENCE</scope>
    <source>
        <strain evidence="4">D49</strain>
    </source>
</reference>
<dbReference type="EMBL" id="JABCKI010006163">
    <property type="protein sequence ID" value="KAG5635154.1"/>
    <property type="molecule type" value="Genomic_DNA"/>
</dbReference>
<dbReference type="Proteomes" id="UP000717328">
    <property type="component" value="Unassembled WGS sequence"/>
</dbReference>
<dbReference type="GO" id="GO:0000463">
    <property type="term" value="P:maturation of LSU-rRNA from tricistronic rRNA transcript (SSU-rRNA, 5.8S rRNA, LSU-rRNA)"/>
    <property type="evidence" value="ECO:0007669"/>
    <property type="project" value="TreeGrafter"/>
</dbReference>
<feature type="domain" description="URB1 C-terminal" evidence="2">
    <location>
        <begin position="1621"/>
        <end position="1813"/>
    </location>
</feature>
<dbReference type="InterPro" id="IPR016024">
    <property type="entry name" value="ARM-type_fold"/>
</dbReference>
<dbReference type="InterPro" id="IPR059018">
    <property type="entry name" value="HEAT_URB1"/>
</dbReference>
<evidence type="ECO:0000259" key="3">
    <source>
        <dbReference type="Pfam" id="PF26140"/>
    </source>
</evidence>
<reference evidence="4" key="2">
    <citation type="submission" date="2021-10" db="EMBL/GenBank/DDBJ databases">
        <title>Phylogenomics reveals ancestral predisposition of the termite-cultivated fungus Termitomyces towards a domesticated lifestyle.</title>
        <authorList>
            <person name="Auxier B."/>
            <person name="Grum-Grzhimaylo A."/>
            <person name="Cardenas M.E."/>
            <person name="Lodge J.D."/>
            <person name="Laessoe T."/>
            <person name="Pedersen O."/>
            <person name="Smith M.E."/>
            <person name="Kuyper T.W."/>
            <person name="Franco-Molano E.A."/>
            <person name="Baroni T.J."/>
            <person name="Aanen D.K."/>
        </authorList>
    </citation>
    <scope>NUCLEOTIDE SEQUENCE</scope>
    <source>
        <strain evidence="4">D49</strain>
    </source>
</reference>
<proteinExistence type="predicted"/>
<feature type="domain" description="URB1 central HEAT repeat" evidence="3">
    <location>
        <begin position="640"/>
        <end position="815"/>
    </location>
</feature>
<dbReference type="InterPro" id="IPR039844">
    <property type="entry name" value="URB1"/>
</dbReference>
<evidence type="ECO:0000259" key="1">
    <source>
        <dbReference type="Pfam" id="PF11707"/>
    </source>
</evidence>
<dbReference type="Pfam" id="PF26140">
    <property type="entry name" value="HEAT_URB1"/>
    <property type="match status" value="1"/>
</dbReference>
<dbReference type="PANTHER" id="PTHR13500">
    <property type="entry name" value="NUCLEOLAR PRERIBOSOMAL-ASSOCIATED PROTEIN 1"/>
    <property type="match status" value="1"/>
</dbReference>
<dbReference type="OrthoDB" id="72892at2759"/>
<dbReference type="GO" id="GO:0005730">
    <property type="term" value="C:nucleolus"/>
    <property type="evidence" value="ECO:0007669"/>
    <property type="project" value="TreeGrafter"/>
</dbReference>
<evidence type="ECO:0000259" key="2">
    <source>
        <dbReference type="Pfam" id="PF16201"/>
    </source>
</evidence>
<organism evidence="4 5">
    <name type="scientific">Sphagnurus paluster</name>
    <dbReference type="NCBI Taxonomy" id="117069"/>
    <lineage>
        <taxon>Eukaryota</taxon>
        <taxon>Fungi</taxon>
        <taxon>Dikarya</taxon>
        <taxon>Basidiomycota</taxon>
        <taxon>Agaricomycotina</taxon>
        <taxon>Agaricomycetes</taxon>
        <taxon>Agaricomycetidae</taxon>
        <taxon>Agaricales</taxon>
        <taxon>Tricholomatineae</taxon>
        <taxon>Lyophyllaceae</taxon>
        <taxon>Sphagnurus</taxon>
    </lineage>
</organism>
<dbReference type="GO" id="GO:0000466">
    <property type="term" value="P:maturation of 5.8S rRNA from tricistronic rRNA transcript (SSU-rRNA, 5.8S rRNA, LSU-rRNA)"/>
    <property type="evidence" value="ECO:0007669"/>
    <property type="project" value="TreeGrafter"/>
</dbReference>
<dbReference type="InterPro" id="IPR032436">
    <property type="entry name" value="URB1_C"/>
</dbReference>
<feature type="domain" description="URB1 N-terminal" evidence="1">
    <location>
        <begin position="83"/>
        <end position="410"/>
    </location>
</feature>
<evidence type="ECO:0000313" key="5">
    <source>
        <dbReference type="Proteomes" id="UP000717328"/>
    </source>
</evidence>
<dbReference type="InterPro" id="IPR011989">
    <property type="entry name" value="ARM-like"/>
</dbReference>
<gene>
    <name evidence="4" type="ORF">H0H81_012205</name>
</gene>
<name>A0A9P7FNC3_9AGAR</name>
<dbReference type="Pfam" id="PF16201">
    <property type="entry name" value="NopRA1"/>
    <property type="match status" value="1"/>
</dbReference>
<comment type="caution">
    <text evidence="4">The sequence shown here is derived from an EMBL/GenBank/DDBJ whole genome shotgun (WGS) entry which is preliminary data.</text>
</comment>
<dbReference type="SUPFAM" id="SSF48371">
    <property type="entry name" value="ARM repeat"/>
    <property type="match status" value="2"/>
</dbReference>
<evidence type="ECO:0008006" key="6">
    <source>
        <dbReference type="Google" id="ProtNLM"/>
    </source>
</evidence>
<protein>
    <recommendedName>
        <fullName evidence="6">Nucleolar pre-ribosomal-associated protein 1</fullName>
    </recommendedName>
</protein>
<sequence>MHSSSKRFSAPPAKRQKLEQKQVFTSAEDISAALRVQNQDLLFKNLTALRSQLSLKPGEETVSPQDERLLLAQHWLEKFPGAHDIFGIWDSLVQRQSSVFALIVSILSSLLALTSSHYTFQALGQPILKTLLTPTIIRRLNSYIGGTHAELILVTLKLYNTMSLFARGRERKSLLEAFGWEVKSLPKLLNMRRKSKTEEASDALVKPDIRTLYILFLLSFINPDTPIQVKTMFLEQHREPFLAIFKGLIQDSYSVVRKILEVCWAGVWSDPKLKRTLKIGLFNESTLSHLSKVYDRNVAEDGEPEHVPADLLHHFMLAICTRPGTGICFRDRGWYPRDTDGESNDDSPGRGKIYNKILSNILKGLKVNEDPRQQELGLKIMSACAELVSGYWTAAALTLEPRLSSKWIANIAFFGSVISLPVPLSSFYLPDTTLYQPAPPPLSHIIENILPSVNTKAHFSKGLQSTSGLVQHCTAIALSKCLAKFEEVIAIFRAIETALEENEADGQWCKRRRDIEREARRRVPDFQVIVAFSQQKFGEPATTAGAPPTRPNPIRAALLAESAQRLLWMYHRCLPLVVAEARFDVGKLLQTFSTEAQVARKGDEPLLSAASRLYAIRQLHILRLLKDSDQFSWSGKMGSTSQSYLAVLLQAFLSSEIAATRRALSLLLRHILSESILFQEDPREINLWLISLPAYQRGHGTESPDGASLNSEADSIITFLDDCVQRCLKSPHRYIEDLHSLASAESVPSSVDKFDVLPSPLLMTVLEQLEIKVTKKSLSPSDILALASFFRKLVFRLSTKQQDLTFLHAIVAKFDTMLHINCLFSQYPAISVAIRREVELLNVSLSPVPSPLPEVSEDVKDFLSNIVNDMPIPVSDVARKSTAFELVDWLRLIEGILEAEEIRKVGVIFGKLYPPALSFISQYTFPAEGALWRGLDLSSRFDELRELFDFDFLFLHAAEAQVVDQSCRRILAETALGREPNLADARRAVFLISHRLSARSDTQTAGLFLLLADILRRSSNKLPADDVAALKEDVFGRSVTIKSRLVSNSLANTVQEALYRLVEETLDPANISDRMLIADTRAHWLEVLNSSLEDDSIQANTLLMNLGMPNPSTLGLLIDILTALKYLVVSQPEAEVELIQRLPRLMALRSALSDSIVLEELIATAIESSTPAYFDGHQCGQVLEEMSLVDVMQSSDLRWSRHSHAWPGDLPAQSFLTKDVWSSSTVAIVSGLIYKGSLVPNDIITWLATDHCACRSSEHFAATLNAFLDACSCRREELADHDVWYPQFRRLVQIILEDGTRKETRLTAVNSILLMVQLIPSRVSQFLASLSQIVQSLPVTKLIPQFLCIGRHLHASLSAAAEPFITELVDHAIQWAVRFFAEPEDASFDVPIEDLVYLVKCASGIKPHLVETIMGVAIQNRLAHLPALGLVTALLSNVHLKPVVVNRHLQSILQHPHFFKYCSGSAPIGARDAIIRLIHTLFHMHPTNTCQPSHVEPLVCIYRGTLSPADGHILSIFQLFETERKVSIASLLNTWSSTPNIRSGNSLEALRSLDAILVLRTCLNFPRWRRLENLSTENATPHEAQLYDPVFLMLLFAQALAESPPESAFTWVELFRTNIVSLLIKALSSKDPGIRDTAMCQIAALWQYLETADLQERPHVIHILHLLKDILPSPTDELPRRLPSYTSLLLLHALRAIFYPSNFIYPITARFLLQRPELDTDDVPMLYNMLYSSSDDWKKERGWMIRFLSDGMMSTEAWRILKGRHTWELLASIFQSSEEDRALRSGVLEVLANLTCNTQATTSLILKSGLLSWIEVQLLTSNTNGIEWVKILNNIMTIVSAEKLESSTNGEWRAAIVRCLVILLDSSKSGKSVPTQTIS</sequence>
<dbReference type="InterPro" id="IPR021714">
    <property type="entry name" value="URB1_N"/>
</dbReference>
<dbReference type="Gene3D" id="1.25.10.10">
    <property type="entry name" value="Leucine-rich Repeat Variant"/>
    <property type="match status" value="1"/>
</dbReference>
<dbReference type="Pfam" id="PF11707">
    <property type="entry name" value="Npa1"/>
    <property type="match status" value="1"/>
</dbReference>